<evidence type="ECO:0000313" key="3">
    <source>
        <dbReference type="Proteomes" id="UP000515308"/>
    </source>
</evidence>
<feature type="compositionally biased region" description="Acidic residues" evidence="1">
    <location>
        <begin position="141"/>
        <end position="151"/>
    </location>
</feature>
<feature type="compositionally biased region" description="Basic and acidic residues" evidence="1">
    <location>
        <begin position="171"/>
        <end position="182"/>
    </location>
</feature>
<dbReference type="EMBL" id="LR865369">
    <property type="protein sequence ID" value="CAD2089191.1"/>
    <property type="molecule type" value="Genomic_DNA"/>
</dbReference>
<proteinExistence type="predicted"/>
<feature type="region of interest" description="Disordered" evidence="1">
    <location>
        <begin position="61"/>
        <end position="191"/>
    </location>
</feature>
<feature type="compositionally biased region" description="Low complexity" evidence="1">
    <location>
        <begin position="92"/>
        <end position="124"/>
    </location>
</feature>
<name>A0A6V7S1F7_PLAVN</name>
<protein>
    <submittedName>
        <fullName evidence="2">Uncharacterized protein</fullName>
    </submittedName>
</protein>
<feature type="compositionally biased region" description="Basic and acidic residues" evidence="1">
    <location>
        <begin position="152"/>
        <end position="163"/>
    </location>
</feature>
<evidence type="ECO:0000256" key="1">
    <source>
        <dbReference type="SAM" id="MobiDB-lite"/>
    </source>
</evidence>
<reference evidence="2 3" key="1">
    <citation type="submission" date="2020-08" db="EMBL/GenBank/DDBJ databases">
        <authorList>
            <person name="Ramaprasad A."/>
        </authorList>
    </citation>
    <scope>NUCLEOTIDE SEQUENCE [LARGE SCALE GENOMIC DNA]</scope>
</reference>
<gene>
    <name evidence="2" type="ORF">PVLDE_0701900</name>
</gene>
<dbReference type="VEuPathDB" id="PlasmoDB:PVLDE_0701900"/>
<organism evidence="2 3">
    <name type="scientific">Plasmodium vinckei lentum</name>
    <dbReference type="NCBI Taxonomy" id="138297"/>
    <lineage>
        <taxon>Eukaryota</taxon>
        <taxon>Sar</taxon>
        <taxon>Alveolata</taxon>
        <taxon>Apicomplexa</taxon>
        <taxon>Aconoidasida</taxon>
        <taxon>Haemosporida</taxon>
        <taxon>Plasmodiidae</taxon>
        <taxon>Plasmodium</taxon>
        <taxon>Plasmodium (Vinckeia)</taxon>
    </lineage>
</organism>
<evidence type="ECO:0000313" key="2">
    <source>
        <dbReference type="EMBL" id="CAD2089191.1"/>
    </source>
</evidence>
<sequence length="1534" mass="174796">MECLYNVQLFQKGIEEIKLMKKLINGKIDISAIQNEGGYINKLAQIRLLNEKNKKYNDLASSEKVKSCAAKKGKKSRNNSSSNGNKKEGNNEDNSNNQNSQNNENSQNNQNANNGSNENNNGNDGSDDGEDKEKKNNFIENDSDNEEEEEEEKKNKSIEKDSNNEEEEEEEKKNKSIEKDSNNEEEEEEKNKFIENNFDEIQNENISEITNNVHTNEDSNIINRTDSPIKEYSYEDSRIEACIYENIKTENEQINNDKFNENKKDYYGNPFTASSCEDAMKMSVPNDSFVNSNEINKEDKNKTNKVVKKLKFQDEQNDKDNSPPQYSSFIKHYVTNVGDNNKYILKNNIPNFPIESQSFEFNKSSNEMNSFDYNSMSSIEHKKKCCNLPNFCSFGGNDNEDKNNNDNKESFEKCESNEFKTTKSHASIHPGYYDNFNYKNIFSSLKKYDCTNPANYLQNYNCMKNTQEFIKNHSIEEGIEFIKNNVDFEKIKTNVDVEKIARNLTMNSLKQSLSVHLIKNKIDIEKISKQLNVRQIMTKIYIKNPKHNIDFQTIKKYIDINQIIQNADSFDGNYELEDLFTNYIQTYVDNIKDTIDMQAMKNSSYGIFQSCNPQLLNTNYAKAAAKSIQTINSMYSKSKSNLSLDDHKKYIAFNQSKSVSLIKSYYTKKATSVKKKIEVNKKFLNNYFNACMIDCSNDSEMVGSNELAQNSFADYQYSKSGSSYPEKSMDLEDMRLKSFFKTANYNDAQKKGFFSGLCCGDVDNMDADEALNNEPSLTPEQSMNLEDMRLKSFFKTANYNDVQKKGLCSGICCGGAKSMDADEALNSEPSLVPEQSMNLEDMRLKSFFKTANYNDVEKKKFCSGMCCGGAKSMDADEALNSEPSLVPEQSMNLEDMRLKSFFKTANYNDVQKKGLYSGMCCAAAKSGDADEALNNEPSLTPEQSMNLEDMRLKSFFKTANYNDVQKKGLCSGMCCGGAKSMDADEALNSEPSLVPEQSMNLEDMRLKSFFKTANYNDVQKKGLCSGMCCGGAKSMDADEALNSEPSLVPEQSMNLEDMRLKSFFKTANYNDVQKKGLCYGMCCGGEKSIDANETLNSEPSLVPEQSMNLEDMRLKSFFKTANYNDVQKKGLCSGMCCGGAKSMDADEALNSEPSLVPEQSMNLEDMRLKSFFKTANYNDVQKKGLYSGMCCAAAKSGDADETLNSEPSLAPEQSMNLEDMRLKSFFKTANYNDVEKKKFYSGMCCAAAKSMDTDETLNNEPSLEQEQSMNLEDMRLKSFFKTANYNDIEKKKGFFSGMYCGAAKSMNADETLNSEPSLEQEQSMNLEDMRLKSFFKTSNYNDIEKKKGFFSGMYCGAAKSMNADEALDKDSTVHFDTKESETCDCPHKHLEQANQHEDDLETNVTCFSRPKNHLRYMKVVLPNDEESDIIYDDRKKIFFDLDGNAYAHIVHNLYFNVKDKLVYEIYYVDEINYEQIRNSLVRFGNYMVTEKYAPCKIIMEMCKKFNNMMNNILGVNKSETYYLDRENLVEVIIK</sequence>
<dbReference type="Proteomes" id="UP000515308">
    <property type="component" value="Chromosome PVLDE_07"/>
</dbReference>
<accession>A0A6V7S1F7</accession>